<dbReference type="Pfam" id="PF03466">
    <property type="entry name" value="LysR_substrate"/>
    <property type="match status" value="1"/>
</dbReference>
<dbReference type="OrthoDB" id="7328368at2"/>
<dbReference type="InterPro" id="IPR036390">
    <property type="entry name" value="WH_DNA-bd_sf"/>
</dbReference>
<evidence type="ECO:0000256" key="1">
    <source>
        <dbReference type="ARBA" id="ARBA00009437"/>
    </source>
</evidence>
<dbReference type="GO" id="GO:0043565">
    <property type="term" value="F:sequence-specific DNA binding"/>
    <property type="evidence" value="ECO:0007669"/>
    <property type="project" value="TreeGrafter"/>
</dbReference>
<dbReference type="EMBL" id="LPXO01000002">
    <property type="protein sequence ID" value="KUF11707.1"/>
    <property type="molecule type" value="Genomic_DNA"/>
</dbReference>
<dbReference type="AlphaFoldDB" id="A0A0W7WM93"/>
<evidence type="ECO:0000313" key="6">
    <source>
        <dbReference type="EMBL" id="KUF11707.1"/>
    </source>
</evidence>
<dbReference type="CDD" id="cd08432">
    <property type="entry name" value="PBP2_GcdR_TrpI_HvrB_AmpR_like"/>
    <property type="match status" value="1"/>
</dbReference>
<evidence type="ECO:0000313" key="7">
    <source>
        <dbReference type="Proteomes" id="UP000054396"/>
    </source>
</evidence>
<comment type="similarity">
    <text evidence="1">Belongs to the LysR transcriptional regulatory family.</text>
</comment>
<proteinExistence type="inferred from homology"/>
<dbReference type="InterPro" id="IPR036388">
    <property type="entry name" value="WH-like_DNA-bd_sf"/>
</dbReference>
<protein>
    <submittedName>
        <fullName evidence="6">LysR family transcriptional regulator</fullName>
    </submittedName>
</protein>
<dbReference type="Gene3D" id="3.40.190.10">
    <property type="entry name" value="Periplasmic binding protein-like II"/>
    <property type="match status" value="2"/>
</dbReference>
<dbReference type="RefSeq" id="WP_058860826.1">
    <property type="nucleotide sequence ID" value="NZ_LPXO01000002.1"/>
</dbReference>
<name>A0A0W7WM93_9RHOB</name>
<dbReference type="InterPro" id="IPR005119">
    <property type="entry name" value="LysR_subst-bd"/>
</dbReference>
<sequence>MSDEKRLPPLNGLRAFAAAGRHLSFRAAADELGVTQGAVAQQVRGLEDHLGLRLFLREPRGLAFTEEGRAYHAAVARAFSGLAEATTALRAAPSRVTISVTPTFASKWLIPRLAEFTGAHPDIDLRITATERISSFHADGIDLAVRQGRPPFGASLRADRLFPQAVIAVCAPHLVADRALPLDAAALADMTLLHDTHDLWPAFIDAAFGRDPGQPRALRFNQTTLSLDAALAGQGIALASGFLVRRDLDAGRLVQPIDCVLAGGQDFHLLSPRQGVSQAALRVRDWLLSAAGDDRL</sequence>
<dbReference type="PRINTS" id="PR00039">
    <property type="entry name" value="HTHLYSR"/>
</dbReference>
<gene>
    <name evidence="6" type="ORF">AVJ23_03735</name>
</gene>
<evidence type="ECO:0000256" key="3">
    <source>
        <dbReference type="ARBA" id="ARBA00023125"/>
    </source>
</evidence>
<keyword evidence="3" id="KW-0238">DNA-binding</keyword>
<dbReference type="InterPro" id="IPR058163">
    <property type="entry name" value="LysR-type_TF_proteobact-type"/>
</dbReference>
<evidence type="ECO:0000259" key="5">
    <source>
        <dbReference type="PROSITE" id="PS50931"/>
    </source>
</evidence>
<dbReference type="PANTHER" id="PTHR30537">
    <property type="entry name" value="HTH-TYPE TRANSCRIPTIONAL REGULATOR"/>
    <property type="match status" value="1"/>
</dbReference>
<dbReference type="STRING" id="1685382.AVJ23_03735"/>
<dbReference type="Gene3D" id="1.10.10.10">
    <property type="entry name" value="Winged helix-like DNA-binding domain superfamily/Winged helix DNA-binding domain"/>
    <property type="match status" value="1"/>
</dbReference>
<evidence type="ECO:0000256" key="4">
    <source>
        <dbReference type="ARBA" id="ARBA00023163"/>
    </source>
</evidence>
<dbReference type="SUPFAM" id="SSF53850">
    <property type="entry name" value="Periplasmic binding protein-like II"/>
    <property type="match status" value="1"/>
</dbReference>
<keyword evidence="4" id="KW-0804">Transcription</keyword>
<reference evidence="6 7" key="1">
    <citation type="submission" date="2015-12" db="EMBL/GenBank/DDBJ databases">
        <authorList>
            <person name="Shamseldin A."/>
            <person name="Moawad H."/>
            <person name="Abd El-Rahim W.M."/>
            <person name="Sadowsky M.J."/>
        </authorList>
    </citation>
    <scope>NUCLEOTIDE SEQUENCE [LARGE SCALE GENOMIC DNA]</scope>
    <source>
        <strain evidence="6 7">SJ5A-1</strain>
    </source>
</reference>
<dbReference type="SUPFAM" id="SSF46785">
    <property type="entry name" value="Winged helix' DNA-binding domain"/>
    <property type="match status" value="1"/>
</dbReference>
<dbReference type="GO" id="GO:0003700">
    <property type="term" value="F:DNA-binding transcription factor activity"/>
    <property type="evidence" value="ECO:0007669"/>
    <property type="project" value="InterPro"/>
</dbReference>
<feature type="domain" description="HTH lysR-type" evidence="5">
    <location>
        <begin position="8"/>
        <end position="65"/>
    </location>
</feature>
<keyword evidence="2" id="KW-0805">Transcription regulation</keyword>
<comment type="caution">
    <text evidence="6">The sequence shown here is derived from an EMBL/GenBank/DDBJ whole genome shotgun (WGS) entry which is preliminary data.</text>
</comment>
<dbReference type="Proteomes" id="UP000054396">
    <property type="component" value="Unassembled WGS sequence"/>
</dbReference>
<organism evidence="6 7">
    <name type="scientific">Pseudoponticoccus marisrubri</name>
    <dbReference type="NCBI Taxonomy" id="1685382"/>
    <lineage>
        <taxon>Bacteria</taxon>
        <taxon>Pseudomonadati</taxon>
        <taxon>Pseudomonadota</taxon>
        <taxon>Alphaproteobacteria</taxon>
        <taxon>Rhodobacterales</taxon>
        <taxon>Roseobacteraceae</taxon>
        <taxon>Pseudoponticoccus</taxon>
    </lineage>
</organism>
<evidence type="ECO:0000256" key="2">
    <source>
        <dbReference type="ARBA" id="ARBA00023015"/>
    </source>
</evidence>
<dbReference type="GO" id="GO:0006351">
    <property type="term" value="P:DNA-templated transcription"/>
    <property type="evidence" value="ECO:0007669"/>
    <property type="project" value="TreeGrafter"/>
</dbReference>
<keyword evidence="7" id="KW-1185">Reference proteome</keyword>
<dbReference type="Pfam" id="PF00126">
    <property type="entry name" value="HTH_1"/>
    <property type="match status" value="1"/>
</dbReference>
<dbReference type="PROSITE" id="PS50931">
    <property type="entry name" value="HTH_LYSR"/>
    <property type="match status" value="1"/>
</dbReference>
<accession>A0A0W7WM93</accession>
<dbReference type="PANTHER" id="PTHR30537:SF26">
    <property type="entry name" value="GLYCINE CLEAVAGE SYSTEM TRANSCRIPTIONAL ACTIVATOR"/>
    <property type="match status" value="1"/>
</dbReference>
<dbReference type="InterPro" id="IPR000847">
    <property type="entry name" value="LysR_HTH_N"/>
</dbReference>